<dbReference type="CDD" id="cd17536">
    <property type="entry name" value="REC_YesN-like"/>
    <property type="match status" value="1"/>
</dbReference>
<evidence type="ECO:0000256" key="3">
    <source>
        <dbReference type="ARBA" id="ARBA00023015"/>
    </source>
</evidence>
<evidence type="ECO:0000256" key="1">
    <source>
        <dbReference type="ARBA" id="ARBA00022553"/>
    </source>
</evidence>
<evidence type="ECO:0000256" key="5">
    <source>
        <dbReference type="PROSITE-ProRule" id="PRU00169"/>
    </source>
</evidence>
<dbReference type="PROSITE" id="PS50110">
    <property type="entry name" value="RESPONSE_REGULATORY"/>
    <property type="match status" value="1"/>
</dbReference>
<evidence type="ECO:0000313" key="7">
    <source>
        <dbReference type="EMBL" id="APG26101.1"/>
    </source>
</evidence>
<accession>A0A1L3GJL1</accession>
<reference evidence="7 8" key="1">
    <citation type="journal article" date="2017" name="Genome Announc.">
        <title>Complete Genome Sequences of Two Acetylene-Fermenting Pelobacter acetylenicus Strains.</title>
        <authorList>
            <person name="Sutton J.M."/>
            <person name="Baesman S.M."/>
            <person name="Fierst J.L."/>
            <person name="Poret-Peterson A.T."/>
            <person name="Oremland R.S."/>
            <person name="Dunlap D.S."/>
            <person name="Akob D.M."/>
        </authorList>
    </citation>
    <scope>NUCLEOTIDE SEQUENCE [LARGE SCALE GENOMIC DNA]</scope>
    <source>
        <strain evidence="7 8">DSM 3247</strain>
    </source>
</reference>
<protein>
    <submittedName>
        <fullName evidence="7">Two-component system response regulator</fullName>
    </submittedName>
</protein>
<keyword evidence="2" id="KW-0902">Two-component regulatory system</keyword>
<dbReference type="FunFam" id="3.40.50.2300:FF:000018">
    <property type="entry name" value="DNA-binding transcriptional regulator NtrC"/>
    <property type="match status" value="1"/>
</dbReference>
<dbReference type="Gene3D" id="3.40.50.2300">
    <property type="match status" value="1"/>
</dbReference>
<dbReference type="GO" id="GO:0000160">
    <property type="term" value="P:phosphorelay signal transduction system"/>
    <property type="evidence" value="ECO:0007669"/>
    <property type="project" value="UniProtKB-KW"/>
</dbReference>
<keyword evidence="3" id="KW-0805">Transcription regulation</keyword>
<proteinExistence type="predicted"/>
<evidence type="ECO:0000313" key="8">
    <source>
        <dbReference type="Proteomes" id="UP000182264"/>
    </source>
</evidence>
<dbReference type="AlphaFoldDB" id="A0A1L3GJL1"/>
<dbReference type="RefSeq" id="WP_072287940.1">
    <property type="nucleotide sequence ID" value="NZ_CP015455.1"/>
</dbReference>
<dbReference type="InterPro" id="IPR011006">
    <property type="entry name" value="CheY-like_superfamily"/>
</dbReference>
<feature type="modified residue" description="4-aspartylphosphate" evidence="5">
    <location>
        <position position="56"/>
    </location>
</feature>
<dbReference type="PANTHER" id="PTHR44591:SF3">
    <property type="entry name" value="RESPONSE REGULATORY DOMAIN-CONTAINING PROTEIN"/>
    <property type="match status" value="1"/>
</dbReference>
<dbReference type="KEGG" id="pace:A6070_08825"/>
<evidence type="ECO:0000256" key="4">
    <source>
        <dbReference type="ARBA" id="ARBA00023163"/>
    </source>
</evidence>
<evidence type="ECO:0000256" key="2">
    <source>
        <dbReference type="ARBA" id="ARBA00023012"/>
    </source>
</evidence>
<dbReference type="SUPFAM" id="SSF52172">
    <property type="entry name" value="CheY-like"/>
    <property type="match status" value="1"/>
</dbReference>
<dbReference type="InterPro" id="IPR050595">
    <property type="entry name" value="Bact_response_regulator"/>
</dbReference>
<sequence>MVQSHEKVLVVDDEENARIALRAILQEEGYEVDSVANGYEALEFLRQHKVNVVISDLRMPEMNGLSFLRELNRHYPSTRVIMVTAYGGVESYLEAIQLGAFEYIHKPVKVDELKNIMHKMLAENRSARAN</sequence>
<evidence type="ECO:0000259" key="6">
    <source>
        <dbReference type="PROSITE" id="PS50110"/>
    </source>
</evidence>
<keyword evidence="4" id="KW-0804">Transcription</keyword>
<keyword evidence="1 5" id="KW-0597">Phosphoprotein</keyword>
<dbReference type="Proteomes" id="UP000182264">
    <property type="component" value="Chromosome"/>
</dbReference>
<name>A0A1L3GJL1_SYNAC</name>
<dbReference type="InterPro" id="IPR001789">
    <property type="entry name" value="Sig_transdc_resp-reg_receiver"/>
</dbReference>
<dbReference type="STRING" id="29542.A6070_08825"/>
<dbReference type="PANTHER" id="PTHR44591">
    <property type="entry name" value="STRESS RESPONSE REGULATOR PROTEIN 1"/>
    <property type="match status" value="1"/>
</dbReference>
<organism evidence="7 8">
    <name type="scientific">Syntrophotalea acetylenica</name>
    <name type="common">Pelobacter acetylenicus</name>
    <dbReference type="NCBI Taxonomy" id="29542"/>
    <lineage>
        <taxon>Bacteria</taxon>
        <taxon>Pseudomonadati</taxon>
        <taxon>Thermodesulfobacteriota</taxon>
        <taxon>Desulfuromonadia</taxon>
        <taxon>Desulfuromonadales</taxon>
        <taxon>Syntrophotaleaceae</taxon>
        <taxon>Syntrophotalea</taxon>
    </lineage>
</organism>
<feature type="domain" description="Response regulatory" evidence="6">
    <location>
        <begin position="7"/>
        <end position="121"/>
    </location>
</feature>
<dbReference type="EMBL" id="CP015518">
    <property type="protein sequence ID" value="APG26101.1"/>
    <property type="molecule type" value="Genomic_DNA"/>
</dbReference>
<dbReference type="Pfam" id="PF00072">
    <property type="entry name" value="Response_reg"/>
    <property type="match status" value="1"/>
</dbReference>
<gene>
    <name evidence="7" type="ORF">A7E75_00220</name>
</gene>
<keyword evidence="8" id="KW-1185">Reference proteome</keyword>
<dbReference type="SMART" id="SM00448">
    <property type="entry name" value="REC"/>
    <property type="match status" value="1"/>
</dbReference>